<dbReference type="InterPro" id="IPR029063">
    <property type="entry name" value="SAM-dependent_MTases_sf"/>
</dbReference>
<dbReference type="HOGENOM" id="CLU_1568688_0_0_10"/>
<dbReference type="GO" id="GO:0006304">
    <property type="term" value="P:DNA modification"/>
    <property type="evidence" value="ECO:0007669"/>
    <property type="project" value="InterPro"/>
</dbReference>
<dbReference type="Pfam" id="PF07669">
    <property type="entry name" value="Eco57I"/>
    <property type="match status" value="1"/>
</dbReference>
<evidence type="ECO:0000259" key="1">
    <source>
        <dbReference type="Pfam" id="PF07669"/>
    </source>
</evidence>
<protein>
    <recommendedName>
        <fullName evidence="1">Type II methyltransferase M.TaqI-like domain-containing protein</fullName>
    </recommendedName>
</protein>
<dbReference type="STRING" id="391587.KAOT1_04680"/>
<accession>A9EC46</accession>
<reference evidence="2 3" key="1">
    <citation type="journal article" date="2011" name="J. Bacteriol.">
        <title>Genome sequence of the algicidal bacterium Kordia algicida OT-1.</title>
        <authorList>
            <person name="Lee H.S."/>
            <person name="Kang S.G."/>
            <person name="Kwon K.K."/>
            <person name="Lee J.H."/>
            <person name="Kim S.J."/>
        </authorList>
    </citation>
    <scope>NUCLEOTIDE SEQUENCE [LARGE SCALE GENOMIC DNA]</scope>
    <source>
        <strain evidence="2 3">OT-1</strain>
    </source>
</reference>
<name>A9EC46_9FLAO</name>
<dbReference type="InterPro" id="IPR011639">
    <property type="entry name" value="MethylTrfase_TaqI-like_dom"/>
</dbReference>
<keyword evidence="3" id="KW-1185">Reference proteome</keyword>
<dbReference type="EMBL" id="ABIB01000018">
    <property type="protein sequence ID" value="EDP94437.1"/>
    <property type="molecule type" value="Genomic_DNA"/>
</dbReference>
<dbReference type="AlphaFoldDB" id="A9EC46"/>
<gene>
    <name evidence="2" type="ORF">KAOT1_04680</name>
</gene>
<sequence length="170" mass="20035">MVRANKRVTHANEISKLKRRSLNFLDFSKITKYDPTSPYPKEMHKSFDLVVCNPSFMKSTNTKNEKLDIIEQHFDNAYFMADDFQVRELIMALALLNMKDDGKAVIVLNSHISFDEQGMIKHKRTFLNWLYKHYHICDIINLDSTILTKDKNKKQKKMLALINERKTKPL</sequence>
<dbReference type="eggNOG" id="COG0286">
    <property type="taxonomic scope" value="Bacteria"/>
</dbReference>
<dbReference type="SUPFAM" id="SSF53335">
    <property type="entry name" value="S-adenosyl-L-methionine-dependent methyltransferases"/>
    <property type="match status" value="1"/>
</dbReference>
<proteinExistence type="predicted"/>
<organism evidence="2 3">
    <name type="scientific">Kordia algicida OT-1</name>
    <dbReference type="NCBI Taxonomy" id="391587"/>
    <lineage>
        <taxon>Bacteria</taxon>
        <taxon>Pseudomonadati</taxon>
        <taxon>Bacteroidota</taxon>
        <taxon>Flavobacteriia</taxon>
        <taxon>Flavobacteriales</taxon>
        <taxon>Flavobacteriaceae</taxon>
        <taxon>Kordia</taxon>
    </lineage>
</organism>
<dbReference type="Proteomes" id="UP000002945">
    <property type="component" value="Unassembled WGS sequence"/>
</dbReference>
<comment type="caution">
    <text evidence="2">The sequence shown here is derived from an EMBL/GenBank/DDBJ whole genome shotgun (WGS) entry which is preliminary data.</text>
</comment>
<evidence type="ECO:0000313" key="2">
    <source>
        <dbReference type="EMBL" id="EDP94437.1"/>
    </source>
</evidence>
<dbReference type="Gene3D" id="3.40.50.150">
    <property type="entry name" value="Vaccinia Virus protein VP39"/>
    <property type="match status" value="1"/>
</dbReference>
<dbReference type="GO" id="GO:0009007">
    <property type="term" value="F:site-specific DNA-methyltransferase (adenine-specific) activity"/>
    <property type="evidence" value="ECO:0007669"/>
    <property type="project" value="UniProtKB-EC"/>
</dbReference>
<evidence type="ECO:0000313" key="3">
    <source>
        <dbReference type="Proteomes" id="UP000002945"/>
    </source>
</evidence>
<feature type="domain" description="Type II methyltransferase M.TaqI-like" evidence="1">
    <location>
        <begin position="27"/>
        <end position="143"/>
    </location>
</feature>